<accession>A0A846XXV5</accession>
<organism evidence="4 5">
    <name type="scientific">Nocardia vermiculata</name>
    <dbReference type="NCBI Taxonomy" id="257274"/>
    <lineage>
        <taxon>Bacteria</taxon>
        <taxon>Bacillati</taxon>
        <taxon>Actinomycetota</taxon>
        <taxon>Actinomycetes</taxon>
        <taxon>Mycobacteriales</taxon>
        <taxon>Nocardiaceae</taxon>
        <taxon>Nocardia</taxon>
    </lineage>
</organism>
<dbReference type="SUPFAM" id="SSF50621">
    <property type="entry name" value="Alanine racemase C-terminal domain-like"/>
    <property type="match status" value="1"/>
</dbReference>
<evidence type="ECO:0000256" key="1">
    <source>
        <dbReference type="ARBA" id="ARBA00001933"/>
    </source>
</evidence>
<dbReference type="PANTHER" id="PTHR43727">
    <property type="entry name" value="DIAMINOPIMELATE DECARBOXYLASE"/>
    <property type="match status" value="1"/>
</dbReference>
<dbReference type="AlphaFoldDB" id="A0A846XXV5"/>
<proteinExistence type="predicted"/>
<keyword evidence="5" id="KW-1185">Reference proteome</keyword>
<evidence type="ECO:0000313" key="4">
    <source>
        <dbReference type="EMBL" id="NKY50752.1"/>
    </source>
</evidence>
<comment type="cofactor">
    <cofactor evidence="1">
        <name>pyridoxal 5'-phosphate</name>
        <dbReference type="ChEBI" id="CHEBI:597326"/>
    </cofactor>
</comment>
<name>A0A846XXV5_9NOCA</name>
<dbReference type="Pfam" id="PF02784">
    <property type="entry name" value="Orn_Arg_deC_N"/>
    <property type="match status" value="1"/>
</dbReference>
<gene>
    <name evidence="4" type="ORF">HGA08_11070</name>
</gene>
<evidence type="ECO:0000313" key="5">
    <source>
        <dbReference type="Proteomes" id="UP000565711"/>
    </source>
</evidence>
<sequence length="484" mass="52431">MTPAPTLPALIHPLVRAYLADPGALDTAIDCAGTPLHLLFPQVYLDNLHRLHSVLRRHRVHHRICYAHKVNHSRALLTTAHHAALAVDVASAHELAAARQAGFHTTDIEATGPKGRRWLTRLAGTGVTINIDNAWELGELAALATPTSPTPVLLRLSGFPGPDGRATVSRFGIGHRDVEPLLHLLARHTDRLHLRGFAFHLDSGDTGERIRATESCLHWVEQAYEFGLAPDVIDIGGGFRQVFTADIERFDHYTRTLRHALAGRGEPMSWAGNTFGYHLDDTGAHGTPVFHKYGNTTPATAMLDELLAAPLTGHGGQPLARVLADNMLELWCEPGKALADHAGITVAAVEFVKRTADGSLVVDVDIARDTVTPADQEVMVDPLLLPGPGTGRPEPCPTGVYVAGHLCLERDLITAHKVWLPWLPRPGDLLIFPNTAAYHMDLSAARASMHPLPAKFAVDYTGNGFALHADLDYRPAPTADLGRP</sequence>
<evidence type="ECO:0000256" key="2">
    <source>
        <dbReference type="ARBA" id="ARBA00022898"/>
    </source>
</evidence>
<dbReference type="SUPFAM" id="SSF51419">
    <property type="entry name" value="PLP-binding barrel"/>
    <property type="match status" value="1"/>
</dbReference>
<dbReference type="Gene3D" id="3.20.20.10">
    <property type="entry name" value="Alanine racemase"/>
    <property type="match status" value="1"/>
</dbReference>
<evidence type="ECO:0000259" key="3">
    <source>
        <dbReference type="Pfam" id="PF02784"/>
    </source>
</evidence>
<dbReference type="InterPro" id="IPR029066">
    <property type="entry name" value="PLP-binding_barrel"/>
</dbReference>
<dbReference type="RefSeq" id="WP_067877724.1">
    <property type="nucleotide sequence ID" value="NZ_JAAXOP010000005.1"/>
</dbReference>
<comment type="caution">
    <text evidence="4">The sequence shown here is derived from an EMBL/GenBank/DDBJ whole genome shotgun (WGS) entry which is preliminary data.</text>
</comment>
<feature type="domain" description="Orn/DAP/Arg decarboxylase 2 N-terminal" evidence="3">
    <location>
        <begin position="50"/>
        <end position="262"/>
    </location>
</feature>
<dbReference type="InterPro" id="IPR022644">
    <property type="entry name" value="De-COase2_N"/>
</dbReference>
<protein>
    <submittedName>
        <fullName evidence="4">Decarboxylase</fullName>
    </submittedName>
</protein>
<dbReference type="PANTHER" id="PTHR43727:SF2">
    <property type="entry name" value="GROUP IV DECARBOXYLASE"/>
    <property type="match status" value="1"/>
</dbReference>
<dbReference type="Proteomes" id="UP000565711">
    <property type="component" value="Unassembled WGS sequence"/>
</dbReference>
<reference evidence="4 5" key="1">
    <citation type="submission" date="2020-04" db="EMBL/GenBank/DDBJ databases">
        <title>MicrobeNet Type strains.</title>
        <authorList>
            <person name="Nicholson A.C."/>
        </authorList>
    </citation>
    <scope>NUCLEOTIDE SEQUENCE [LARGE SCALE GENOMIC DNA]</scope>
    <source>
        <strain evidence="4 5">JCM 12354</strain>
    </source>
</reference>
<dbReference type="InterPro" id="IPR009006">
    <property type="entry name" value="Ala_racemase/Decarboxylase_C"/>
</dbReference>
<dbReference type="Gene3D" id="2.40.37.10">
    <property type="entry name" value="Lyase, Ornithine Decarboxylase, Chain A, domain 1"/>
    <property type="match status" value="1"/>
</dbReference>
<dbReference type="EMBL" id="JAAXOP010000005">
    <property type="protein sequence ID" value="NKY50752.1"/>
    <property type="molecule type" value="Genomic_DNA"/>
</dbReference>
<dbReference type="GO" id="GO:0009089">
    <property type="term" value="P:lysine biosynthetic process via diaminopimelate"/>
    <property type="evidence" value="ECO:0007669"/>
    <property type="project" value="TreeGrafter"/>
</dbReference>
<dbReference type="GO" id="GO:0008836">
    <property type="term" value="F:diaminopimelate decarboxylase activity"/>
    <property type="evidence" value="ECO:0007669"/>
    <property type="project" value="TreeGrafter"/>
</dbReference>
<keyword evidence="2" id="KW-0663">Pyridoxal phosphate</keyword>